<protein>
    <submittedName>
        <fullName evidence="3">Uncharacterized protein</fullName>
    </submittedName>
</protein>
<evidence type="ECO:0000313" key="5">
    <source>
        <dbReference type="Proteomes" id="UP000747110"/>
    </source>
</evidence>
<dbReference type="EMBL" id="BNCQ01000008">
    <property type="protein sequence ID" value="GIM00874.1"/>
    <property type="molecule type" value="Genomic_DNA"/>
</dbReference>
<sequence>MILTSRSRGIHQHDPLPPPTSPPPARTPPPWQPRESTAVPLCVSSASARAPCLLPSEPRGSPASSFLHLAIITYDNAPYGKGSKSNPHWGRSQRSSMRTSREGHAAARRLTAQADSCDQATYSRGYRVDHFFPASMATALGKGHHYIRPASIISLEGFVASYSDFFRVMHPSANASCAASNYKPPQHRPAPPTRTWQQ</sequence>
<evidence type="ECO:0000313" key="2">
    <source>
        <dbReference type="EMBL" id="GIL76169.1"/>
    </source>
</evidence>
<evidence type="ECO:0000256" key="1">
    <source>
        <dbReference type="SAM" id="MobiDB-lite"/>
    </source>
</evidence>
<dbReference type="EMBL" id="BNCP01000008">
    <property type="protein sequence ID" value="GIL76169.1"/>
    <property type="molecule type" value="Genomic_DNA"/>
</dbReference>
<keyword evidence="5" id="KW-1185">Reference proteome</keyword>
<dbReference type="Proteomes" id="UP000722791">
    <property type="component" value="Unassembled WGS sequence"/>
</dbReference>
<feature type="region of interest" description="Disordered" evidence="1">
    <location>
        <begin position="82"/>
        <end position="104"/>
    </location>
</feature>
<comment type="caution">
    <text evidence="3">The sequence shown here is derived from an EMBL/GenBank/DDBJ whole genome shotgun (WGS) entry which is preliminary data.</text>
</comment>
<dbReference type="AlphaFoldDB" id="A0A8J4G6D2"/>
<accession>A0A8J4G6D2</accession>
<organism evidence="3 4">
    <name type="scientific">Volvox reticuliferus</name>
    <dbReference type="NCBI Taxonomy" id="1737510"/>
    <lineage>
        <taxon>Eukaryota</taxon>
        <taxon>Viridiplantae</taxon>
        <taxon>Chlorophyta</taxon>
        <taxon>core chlorophytes</taxon>
        <taxon>Chlorophyceae</taxon>
        <taxon>CS clade</taxon>
        <taxon>Chlamydomonadales</taxon>
        <taxon>Volvocaceae</taxon>
        <taxon>Volvox</taxon>
    </lineage>
</organism>
<dbReference type="Proteomes" id="UP000747110">
    <property type="component" value="Unassembled WGS sequence"/>
</dbReference>
<feature type="compositionally biased region" description="Pro residues" evidence="1">
    <location>
        <begin position="15"/>
        <end position="32"/>
    </location>
</feature>
<evidence type="ECO:0000313" key="3">
    <source>
        <dbReference type="EMBL" id="GIM00874.1"/>
    </source>
</evidence>
<evidence type="ECO:0000313" key="4">
    <source>
        <dbReference type="Proteomes" id="UP000722791"/>
    </source>
</evidence>
<reference evidence="3" key="1">
    <citation type="journal article" date="2021" name="Proc. Natl. Acad. Sci. U.S.A.">
        <title>Three genomes in the algal genus Volvox reveal the fate of a haploid sex-determining region after a transition to homothallism.</title>
        <authorList>
            <person name="Yamamoto K."/>
            <person name="Hamaji T."/>
            <person name="Kawai-Toyooka H."/>
            <person name="Matsuzaki R."/>
            <person name="Takahashi F."/>
            <person name="Nishimura Y."/>
            <person name="Kawachi M."/>
            <person name="Noguchi H."/>
            <person name="Minakuchi Y."/>
            <person name="Umen J.G."/>
            <person name="Toyoda A."/>
            <person name="Nozaki H."/>
        </authorList>
    </citation>
    <scope>NUCLEOTIDE SEQUENCE</scope>
    <source>
        <strain evidence="3">NIES-3785</strain>
        <strain evidence="2">NIES-3786</strain>
    </source>
</reference>
<proteinExistence type="predicted"/>
<name>A0A8J4G6D2_9CHLO</name>
<feature type="region of interest" description="Disordered" evidence="1">
    <location>
        <begin position="1"/>
        <end position="39"/>
    </location>
</feature>
<gene>
    <name evidence="2" type="ORF">Vretifemale_5869</name>
    <name evidence="3" type="ORF">Vretimale_5769</name>
</gene>
<feature type="region of interest" description="Disordered" evidence="1">
    <location>
        <begin position="177"/>
        <end position="198"/>
    </location>
</feature>